<evidence type="ECO:0000256" key="1">
    <source>
        <dbReference type="SAM" id="SignalP"/>
    </source>
</evidence>
<gene>
    <name evidence="2" type="ORF">BpHYR1_011966</name>
</gene>
<reference evidence="2 3" key="1">
    <citation type="journal article" date="2018" name="Sci. Rep.">
        <title>Genomic signatures of local adaptation to the degree of environmental predictability in rotifers.</title>
        <authorList>
            <person name="Franch-Gras L."/>
            <person name="Hahn C."/>
            <person name="Garcia-Roger E.M."/>
            <person name="Carmona M.J."/>
            <person name="Serra M."/>
            <person name="Gomez A."/>
        </authorList>
    </citation>
    <scope>NUCLEOTIDE SEQUENCE [LARGE SCALE GENOMIC DNA]</scope>
    <source>
        <strain evidence="2">HYR1</strain>
    </source>
</reference>
<keyword evidence="1" id="KW-0732">Signal</keyword>
<evidence type="ECO:0000313" key="2">
    <source>
        <dbReference type="EMBL" id="RNA28970.1"/>
    </source>
</evidence>
<keyword evidence="3" id="KW-1185">Reference proteome</keyword>
<feature type="chain" id="PRO_5018087342" evidence="1">
    <location>
        <begin position="25"/>
        <end position="125"/>
    </location>
</feature>
<protein>
    <submittedName>
        <fullName evidence="2">Uncharacterized protein</fullName>
    </submittedName>
</protein>
<dbReference type="Proteomes" id="UP000276133">
    <property type="component" value="Unassembled WGS sequence"/>
</dbReference>
<dbReference type="EMBL" id="REGN01002302">
    <property type="protein sequence ID" value="RNA28970.1"/>
    <property type="molecule type" value="Genomic_DNA"/>
</dbReference>
<feature type="signal peptide" evidence="1">
    <location>
        <begin position="1"/>
        <end position="24"/>
    </location>
</feature>
<comment type="caution">
    <text evidence="2">The sequence shown here is derived from an EMBL/GenBank/DDBJ whole genome shotgun (WGS) entry which is preliminary data.</text>
</comment>
<evidence type="ECO:0000313" key="3">
    <source>
        <dbReference type="Proteomes" id="UP000276133"/>
    </source>
</evidence>
<dbReference type="AlphaFoldDB" id="A0A3M7RZY0"/>
<sequence length="125" mass="14438">MKASVQCVFLVALVAAFAINESMAFPKLSKEIRKQVFLEELGEFEKDLDQKILEMMTHSRVNKRSDVDARLMEIQAKILLKKMFQESLPGHGRFDFDQIGKRSNDQVESNEDSIAQSKLIEYFHI</sequence>
<name>A0A3M7RZY0_BRAPC</name>
<dbReference type="OrthoDB" id="10500638at2759"/>
<accession>A0A3M7RZY0</accession>
<proteinExistence type="predicted"/>
<organism evidence="2 3">
    <name type="scientific">Brachionus plicatilis</name>
    <name type="common">Marine rotifer</name>
    <name type="synonym">Brachionus muelleri</name>
    <dbReference type="NCBI Taxonomy" id="10195"/>
    <lineage>
        <taxon>Eukaryota</taxon>
        <taxon>Metazoa</taxon>
        <taxon>Spiralia</taxon>
        <taxon>Gnathifera</taxon>
        <taxon>Rotifera</taxon>
        <taxon>Eurotatoria</taxon>
        <taxon>Monogononta</taxon>
        <taxon>Pseudotrocha</taxon>
        <taxon>Ploima</taxon>
        <taxon>Brachionidae</taxon>
        <taxon>Brachionus</taxon>
    </lineage>
</organism>